<evidence type="ECO:0000256" key="12">
    <source>
        <dbReference type="RuleBase" id="RU000645"/>
    </source>
</evidence>
<evidence type="ECO:0000313" key="15">
    <source>
        <dbReference type="EMBL" id="MQL52457.1"/>
    </source>
</evidence>
<keyword evidence="8 10" id="KW-0342">GTP-binding</keyword>
<comment type="subcellular location">
    <subcellularLocation>
        <location evidence="1 10 12">Cytoplasm</location>
    </subcellularLocation>
</comment>
<evidence type="ECO:0000256" key="8">
    <source>
        <dbReference type="ARBA" id="ARBA00023134"/>
    </source>
</evidence>
<dbReference type="GO" id="GO:0003924">
    <property type="term" value="F:GTPase activity"/>
    <property type="evidence" value="ECO:0007669"/>
    <property type="project" value="UniProtKB-UniRule"/>
</dbReference>
<feature type="binding site" evidence="10">
    <location>
        <begin position="363"/>
        <end position="370"/>
    </location>
    <ligand>
        <name>GTP</name>
        <dbReference type="ChEBI" id="CHEBI:37565"/>
    </ligand>
</feature>
<dbReference type="FunFam" id="2.40.30.10:FF:000008">
    <property type="entry name" value="Translation initiation factor IF-2"/>
    <property type="match status" value="1"/>
</dbReference>
<dbReference type="FunFam" id="3.40.50.300:FF:000019">
    <property type="entry name" value="Translation initiation factor IF-2"/>
    <property type="match status" value="1"/>
</dbReference>
<dbReference type="Pfam" id="PF22042">
    <property type="entry name" value="EF-G_D2"/>
    <property type="match status" value="1"/>
</dbReference>
<feature type="binding site" evidence="10">
    <location>
        <begin position="463"/>
        <end position="466"/>
    </location>
    <ligand>
        <name>GTP</name>
        <dbReference type="ChEBI" id="CHEBI:37565"/>
    </ligand>
</feature>
<protein>
    <recommendedName>
        <fullName evidence="3 10">Translation initiation factor IF-2</fullName>
    </recommendedName>
</protein>
<evidence type="ECO:0000256" key="9">
    <source>
        <dbReference type="ARBA" id="ARBA00025162"/>
    </source>
</evidence>
<feature type="compositionally biased region" description="Basic and acidic residues" evidence="13">
    <location>
        <begin position="204"/>
        <end position="247"/>
    </location>
</feature>
<dbReference type="OrthoDB" id="9811804at2"/>
<dbReference type="CDD" id="cd03692">
    <property type="entry name" value="mtIF2_IVc"/>
    <property type="match status" value="1"/>
</dbReference>
<dbReference type="EMBL" id="WHYR01000022">
    <property type="protein sequence ID" value="MQL52457.1"/>
    <property type="molecule type" value="Genomic_DNA"/>
</dbReference>
<dbReference type="InterPro" id="IPR023115">
    <property type="entry name" value="TIF_IF2_dom3"/>
</dbReference>
<dbReference type="AlphaFoldDB" id="A0A6N7ISM2"/>
<name>A0A6N7ISM2_9FIRM</name>
<evidence type="ECO:0000259" key="14">
    <source>
        <dbReference type="PROSITE" id="PS51722"/>
    </source>
</evidence>
<comment type="function">
    <text evidence="9 10 11">One of the essential components for the initiation of protein synthesis. Protects formylmethionyl-tRNA from spontaneous hydrolysis and promotes its binding to the 30S ribosomal subunits. Also involved in the hydrolysis of GTP during the formation of the 70S ribosomal complex.</text>
</comment>
<dbReference type="CDD" id="cd03702">
    <property type="entry name" value="IF2_mtIF2_II"/>
    <property type="match status" value="1"/>
</dbReference>
<feature type="binding site" evidence="10">
    <location>
        <begin position="409"/>
        <end position="413"/>
    </location>
    <ligand>
        <name>GTP</name>
        <dbReference type="ChEBI" id="CHEBI:37565"/>
    </ligand>
</feature>
<organism evidence="15 16">
    <name type="scientific">Desulfofundulus thermobenzoicus</name>
    <dbReference type="NCBI Taxonomy" id="29376"/>
    <lineage>
        <taxon>Bacteria</taxon>
        <taxon>Bacillati</taxon>
        <taxon>Bacillota</taxon>
        <taxon>Clostridia</taxon>
        <taxon>Eubacteriales</taxon>
        <taxon>Peptococcaceae</taxon>
        <taxon>Desulfofundulus</taxon>
    </lineage>
</organism>
<evidence type="ECO:0000256" key="6">
    <source>
        <dbReference type="ARBA" id="ARBA00022741"/>
    </source>
</evidence>
<dbReference type="RefSeq" id="WP_152946577.1">
    <property type="nucleotide sequence ID" value="NZ_WHYR01000022.1"/>
</dbReference>
<evidence type="ECO:0000313" key="16">
    <source>
        <dbReference type="Proteomes" id="UP000441717"/>
    </source>
</evidence>
<dbReference type="FunFam" id="3.40.50.10050:FF:000001">
    <property type="entry name" value="Translation initiation factor IF-2"/>
    <property type="match status" value="1"/>
</dbReference>
<keyword evidence="7 10" id="KW-0648">Protein biosynthesis</keyword>
<dbReference type="Pfam" id="PF11987">
    <property type="entry name" value="IF-2"/>
    <property type="match status" value="1"/>
</dbReference>
<dbReference type="InterPro" id="IPR000795">
    <property type="entry name" value="T_Tr_GTP-bd_dom"/>
</dbReference>
<dbReference type="Proteomes" id="UP000441717">
    <property type="component" value="Unassembled WGS sequence"/>
</dbReference>
<comment type="similarity">
    <text evidence="2 10 11">Belongs to the TRAFAC class translation factor GTPase superfamily. Classic translation factor GTPase family. IF-2 subfamily.</text>
</comment>
<evidence type="ECO:0000256" key="1">
    <source>
        <dbReference type="ARBA" id="ARBA00004496"/>
    </source>
</evidence>
<evidence type="ECO:0000256" key="5">
    <source>
        <dbReference type="ARBA" id="ARBA00022540"/>
    </source>
</evidence>
<evidence type="ECO:0000256" key="4">
    <source>
        <dbReference type="ARBA" id="ARBA00022490"/>
    </source>
</evidence>
<gene>
    <name evidence="10 15" type="primary">infB</name>
    <name evidence="15" type="ORF">GFC01_09320</name>
</gene>
<evidence type="ECO:0000256" key="2">
    <source>
        <dbReference type="ARBA" id="ARBA00007733"/>
    </source>
</evidence>
<comment type="caution">
    <text evidence="15">The sequence shown here is derived from an EMBL/GenBank/DDBJ whole genome shotgun (WGS) entry which is preliminary data.</text>
</comment>
<feature type="compositionally biased region" description="Basic and acidic residues" evidence="13">
    <location>
        <begin position="93"/>
        <end position="108"/>
    </location>
</feature>
<sequence length="856" mass="93953">MVKKRVHELAKELNIENKEFIKKLNEMGIEVKSPLSTLEDAETDRILKEWKKPAAKSGKGSDGARGKKKGQKQHHGRRPESRFDPGPGLVDRVPSRPPDRRFQERPIKGEPPQFRSPQPVKAEPAQTGAAVQQPGHPPRPEKAAGPGAQRPQQKPASAPVSQPPRGREEHAARAKGEPAAPVRQPARQWPDHLKVPRVPQEIKAVSEKVRAEKTRGERGKQEKQQRQGGRDQERKKILEETVADRKLRPARKKGAAGQERTEARPPVVVEKKPIVIGESVTVQELAEKMKKSPADIIKRLMMLGVLATINQEIDADTAGIVAAEYGLEVEVKVELDAEALLTQEAEDDPADLAPRPCVVTVMGHVDHGKTSLLDAIRQTNVTATEAGGITQHIGAYQIEHNNKKITFLDTPGHEAFTAMRARGAQVTDIAILVVAADDGVMPQTVEAINHARAAGVPIIVAINKMDKPDANPDRVKQQLTEYGLVAEEWGGDTVMVPVSAKTRQGIEDLLEMILLVAEMADLKANPKRAGRGTVIEAELDKGRGPVATVLVQNGTLTVGDNVVAGTAWGRVRAMMDYRGRRVKKAVPSMPVEVLGFSEVPQAGDMFYVVPDEKTARSIAEKRANRKREEEFKAAMPRVSLDDLFKQIKEGQVKELRAIIKADVQGSVEALKQSLERLSTDEVKVNIIHGGVGAITETDIMLASASNAIIIGFNVRPDVNARGVAEREKVDVRLYRVIYDAIEDVKAAMSGLLEPEYREVVLGRAEVRKTFKISKVGTIAGCYVTEGKITRDAGVRVIRDGIVVHEGKLDSLKRFKDDVREVVQGYECGLALEKYNEIREGDVIEAFTTEAVKRELA</sequence>
<dbReference type="GO" id="GO:0005525">
    <property type="term" value="F:GTP binding"/>
    <property type="evidence" value="ECO:0007669"/>
    <property type="project" value="UniProtKB-KW"/>
</dbReference>
<feature type="compositionally biased region" description="Basic and acidic residues" evidence="13">
    <location>
        <begin position="165"/>
        <end position="176"/>
    </location>
</feature>
<accession>A0A6N7ISM2</accession>
<evidence type="ECO:0000256" key="10">
    <source>
        <dbReference type="HAMAP-Rule" id="MF_00100"/>
    </source>
</evidence>
<keyword evidence="16" id="KW-1185">Reference proteome</keyword>
<dbReference type="HAMAP" id="MF_00100_B">
    <property type="entry name" value="IF_2_B"/>
    <property type="match status" value="1"/>
</dbReference>
<dbReference type="SUPFAM" id="SSF50447">
    <property type="entry name" value="Translation proteins"/>
    <property type="match status" value="2"/>
</dbReference>
<dbReference type="InterPro" id="IPR053905">
    <property type="entry name" value="EF-G-like_DII"/>
</dbReference>
<dbReference type="Pfam" id="PF00009">
    <property type="entry name" value="GTP_EFTU"/>
    <property type="match status" value="1"/>
</dbReference>
<dbReference type="Gene3D" id="3.40.50.300">
    <property type="entry name" value="P-loop containing nucleotide triphosphate hydrolases"/>
    <property type="match status" value="1"/>
</dbReference>
<reference evidence="15 16" key="1">
    <citation type="submission" date="2019-10" db="EMBL/GenBank/DDBJ databases">
        <title>Comparative genomics of sulfur disproportionating microorganisms.</title>
        <authorList>
            <person name="Ward L.M."/>
            <person name="Bertran E."/>
            <person name="Johnston D."/>
        </authorList>
    </citation>
    <scope>NUCLEOTIDE SEQUENCE [LARGE SCALE GENOMIC DNA]</scope>
    <source>
        <strain evidence="15 16">DSM 14055</strain>
    </source>
</reference>
<feature type="region of interest" description="G-domain" evidence="10">
    <location>
        <begin position="357"/>
        <end position="505"/>
    </location>
</feature>
<dbReference type="Gene3D" id="1.10.10.2480">
    <property type="match status" value="1"/>
</dbReference>
<dbReference type="InterPro" id="IPR036925">
    <property type="entry name" value="TIF_IF2_dom3_sf"/>
</dbReference>
<dbReference type="InterPro" id="IPR000178">
    <property type="entry name" value="TF_IF2_bacterial-like"/>
</dbReference>
<keyword evidence="6 10" id="KW-0547">Nucleotide-binding</keyword>
<dbReference type="Pfam" id="PF03144">
    <property type="entry name" value="GTP_EFTU_D2"/>
    <property type="match status" value="1"/>
</dbReference>
<feature type="region of interest" description="Disordered" evidence="13">
    <location>
        <begin position="49"/>
        <end position="265"/>
    </location>
</feature>
<dbReference type="SUPFAM" id="SSF52540">
    <property type="entry name" value="P-loop containing nucleoside triphosphate hydrolases"/>
    <property type="match status" value="1"/>
</dbReference>
<dbReference type="InterPro" id="IPR044145">
    <property type="entry name" value="IF2_II"/>
</dbReference>
<dbReference type="PANTHER" id="PTHR43381">
    <property type="entry name" value="TRANSLATION INITIATION FACTOR IF-2-RELATED"/>
    <property type="match status" value="1"/>
</dbReference>
<dbReference type="InterPro" id="IPR004161">
    <property type="entry name" value="EFTu-like_2"/>
</dbReference>
<dbReference type="InterPro" id="IPR006847">
    <property type="entry name" value="IF2_N"/>
</dbReference>
<dbReference type="CDD" id="cd01887">
    <property type="entry name" value="IF2_eIF5B"/>
    <property type="match status" value="1"/>
</dbReference>
<evidence type="ECO:0000256" key="11">
    <source>
        <dbReference type="RuleBase" id="RU000644"/>
    </source>
</evidence>
<dbReference type="Gene3D" id="2.40.30.10">
    <property type="entry name" value="Translation factors"/>
    <property type="match status" value="2"/>
</dbReference>
<feature type="domain" description="Tr-type G" evidence="14">
    <location>
        <begin position="354"/>
        <end position="523"/>
    </location>
</feature>
<keyword evidence="5 10" id="KW-0396">Initiation factor</keyword>
<dbReference type="FunFam" id="2.40.30.10:FF:000007">
    <property type="entry name" value="Translation initiation factor IF-2"/>
    <property type="match status" value="1"/>
</dbReference>
<evidence type="ECO:0000256" key="3">
    <source>
        <dbReference type="ARBA" id="ARBA00020675"/>
    </source>
</evidence>
<evidence type="ECO:0000256" key="13">
    <source>
        <dbReference type="SAM" id="MobiDB-lite"/>
    </source>
</evidence>
<dbReference type="SUPFAM" id="SSF52156">
    <property type="entry name" value="Initiation factor IF2/eIF5b, domain 3"/>
    <property type="match status" value="1"/>
</dbReference>
<proteinExistence type="inferred from homology"/>
<dbReference type="InterPro" id="IPR009000">
    <property type="entry name" value="Transl_B-barrel_sf"/>
</dbReference>
<evidence type="ECO:0000256" key="7">
    <source>
        <dbReference type="ARBA" id="ARBA00022917"/>
    </source>
</evidence>
<dbReference type="PROSITE" id="PS01176">
    <property type="entry name" value="IF2"/>
    <property type="match status" value="1"/>
</dbReference>
<dbReference type="PROSITE" id="PS51722">
    <property type="entry name" value="G_TR_2"/>
    <property type="match status" value="1"/>
</dbReference>
<dbReference type="Pfam" id="PF04760">
    <property type="entry name" value="IF2_N"/>
    <property type="match status" value="2"/>
</dbReference>
<dbReference type="NCBIfam" id="TIGR00487">
    <property type="entry name" value="IF-2"/>
    <property type="match status" value="1"/>
</dbReference>
<dbReference type="GO" id="GO:0003743">
    <property type="term" value="F:translation initiation factor activity"/>
    <property type="evidence" value="ECO:0007669"/>
    <property type="project" value="UniProtKB-UniRule"/>
</dbReference>
<keyword evidence="4 10" id="KW-0963">Cytoplasm</keyword>
<dbReference type="InterPro" id="IPR005225">
    <property type="entry name" value="Small_GTP-bd"/>
</dbReference>
<dbReference type="InterPro" id="IPR027417">
    <property type="entry name" value="P-loop_NTPase"/>
</dbReference>
<dbReference type="GO" id="GO:0005829">
    <property type="term" value="C:cytosol"/>
    <property type="evidence" value="ECO:0007669"/>
    <property type="project" value="TreeGrafter"/>
</dbReference>
<dbReference type="PANTHER" id="PTHR43381:SF5">
    <property type="entry name" value="TR-TYPE G DOMAIN-CONTAINING PROTEIN"/>
    <property type="match status" value="1"/>
</dbReference>
<dbReference type="NCBIfam" id="TIGR00231">
    <property type="entry name" value="small_GTP"/>
    <property type="match status" value="1"/>
</dbReference>
<dbReference type="Gene3D" id="3.40.50.10050">
    <property type="entry name" value="Translation initiation factor IF- 2, domain 3"/>
    <property type="match status" value="1"/>
</dbReference>
<dbReference type="InterPro" id="IPR015760">
    <property type="entry name" value="TIF_IF2"/>
</dbReference>
<feature type="compositionally biased region" description="Basic residues" evidence="13">
    <location>
        <begin position="66"/>
        <end position="77"/>
    </location>
</feature>